<reference evidence="1 2" key="1">
    <citation type="submission" date="2019-03" db="EMBL/GenBank/DDBJ databases">
        <title>Genomic Encyclopedia of Type Strains, Phase IV (KMG-IV): sequencing the most valuable type-strain genomes for metagenomic binning, comparative biology and taxonomic classification.</title>
        <authorList>
            <person name="Goeker M."/>
        </authorList>
    </citation>
    <scope>NUCLEOTIDE SEQUENCE [LARGE SCALE GENOMIC DNA]</scope>
    <source>
        <strain evidence="1 2">DSM 25894</strain>
    </source>
</reference>
<organism evidence="1 2">
    <name type="scientific">Melghiribacillus thermohalophilus</name>
    <dbReference type="NCBI Taxonomy" id="1324956"/>
    <lineage>
        <taxon>Bacteria</taxon>
        <taxon>Bacillati</taxon>
        <taxon>Bacillota</taxon>
        <taxon>Bacilli</taxon>
        <taxon>Bacillales</taxon>
        <taxon>Bacillaceae</taxon>
        <taxon>Melghiribacillus</taxon>
    </lineage>
</organism>
<evidence type="ECO:0000313" key="2">
    <source>
        <dbReference type="Proteomes" id="UP000294650"/>
    </source>
</evidence>
<keyword evidence="2" id="KW-1185">Reference proteome</keyword>
<gene>
    <name evidence="1" type="ORF">EDD68_101331</name>
</gene>
<accession>A0A4V2V2Y2</accession>
<dbReference type="Proteomes" id="UP000294650">
    <property type="component" value="Unassembled WGS sequence"/>
</dbReference>
<evidence type="ECO:0000313" key="1">
    <source>
        <dbReference type="EMBL" id="TCT26971.1"/>
    </source>
</evidence>
<dbReference type="RefSeq" id="WP_132370441.1">
    <property type="nucleotide sequence ID" value="NZ_SMAN01000001.1"/>
</dbReference>
<comment type="caution">
    <text evidence="1">The sequence shown here is derived from an EMBL/GenBank/DDBJ whole genome shotgun (WGS) entry which is preliminary data.</text>
</comment>
<protein>
    <submittedName>
        <fullName evidence="1">Uncharacterized protein</fullName>
    </submittedName>
</protein>
<dbReference type="OrthoDB" id="2696719at2"/>
<sequence length="68" mass="7958">MRLMFFTATILTAVSILYRVRYRLLKYIISVGVLRKGLAVILANIPQIKRVYMNNLFKRENRVPANES</sequence>
<dbReference type="AlphaFoldDB" id="A0A4V2V2Y2"/>
<dbReference type="EMBL" id="SMAN01000001">
    <property type="protein sequence ID" value="TCT26971.1"/>
    <property type="molecule type" value="Genomic_DNA"/>
</dbReference>
<proteinExistence type="predicted"/>
<name>A0A4V2V2Y2_9BACI</name>